<evidence type="ECO:0000313" key="1">
    <source>
        <dbReference type="EMBL" id="JAH53149.1"/>
    </source>
</evidence>
<protein>
    <submittedName>
        <fullName evidence="1">Uncharacterized protein</fullName>
    </submittedName>
</protein>
<accession>A0A0E9THI7</accession>
<organism evidence="1">
    <name type="scientific">Anguilla anguilla</name>
    <name type="common">European freshwater eel</name>
    <name type="synonym">Muraena anguilla</name>
    <dbReference type="NCBI Taxonomy" id="7936"/>
    <lineage>
        <taxon>Eukaryota</taxon>
        <taxon>Metazoa</taxon>
        <taxon>Chordata</taxon>
        <taxon>Craniata</taxon>
        <taxon>Vertebrata</taxon>
        <taxon>Euteleostomi</taxon>
        <taxon>Actinopterygii</taxon>
        <taxon>Neopterygii</taxon>
        <taxon>Teleostei</taxon>
        <taxon>Anguilliformes</taxon>
        <taxon>Anguillidae</taxon>
        <taxon>Anguilla</taxon>
    </lineage>
</organism>
<reference evidence="1" key="2">
    <citation type="journal article" date="2015" name="Fish Shellfish Immunol.">
        <title>Early steps in the European eel (Anguilla anguilla)-Vibrio vulnificus interaction in the gills: Role of the RtxA13 toxin.</title>
        <authorList>
            <person name="Callol A."/>
            <person name="Pajuelo D."/>
            <person name="Ebbesson L."/>
            <person name="Teles M."/>
            <person name="MacKenzie S."/>
            <person name="Amaro C."/>
        </authorList>
    </citation>
    <scope>NUCLEOTIDE SEQUENCE</scope>
</reference>
<sequence>MSFTKRLQRFSCAFFWQCPLQWRTINGNLG</sequence>
<proteinExistence type="predicted"/>
<dbReference type="EMBL" id="GBXM01055428">
    <property type="protein sequence ID" value="JAH53149.1"/>
    <property type="molecule type" value="Transcribed_RNA"/>
</dbReference>
<dbReference type="AlphaFoldDB" id="A0A0E9THI7"/>
<reference evidence="1" key="1">
    <citation type="submission" date="2014-11" db="EMBL/GenBank/DDBJ databases">
        <authorList>
            <person name="Amaro Gonzalez C."/>
        </authorList>
    </citation>
    <scope>NUCLEOTIDE SEQUENCE</scope>
</reference>
<name>A0A0E9THI7_ANGAN</name>